<name>A0A815U6P5_9BILA</name>
<sequence length="92" mass="9985">PDTTPFPTAGMIHLRNKAISLIPRDPFYTSTSSSSSSSTLTSITTSDGVFLPETGTVIQYSGEQKEALKQANIEDPCSLLIEGINNIKRFCF</sequence>
<dbReference type="Proteomes" id="UP000663882">
    <property type="component" value="Unassembled WGS sequence"/>
</dbReference>
<evidence type="ECO:0000313" key="2">
    <source>
        <dbReference type="Proteomes" id="UP000663882"/>
    </source>
</evidence>
<accession>A0A815U6P5</accession>
<reference evidence="1" key="1">
    <citation type="submission" date="2021-02" db="EMBL/GenBank/DDBJ databases">
        <authorList>
            <person name="Nowell W R."/>
        </authorList>
    </citation>
    <scope>NUCLEOTIDE SEQUENCE</scope>
</reference>
<dbReference type="AlphaFoldDB" id="A0A815U6P5"/>
<comment type="caution">
    <text evidence="1">The sequence shown here is derived from an EMBL/GenBank/DDBJ whole genome shotgun (WGS) entry which is preliminary data.</text>
</comment>
<proteinExistence type="predicted"/>
<feature type="non-terminal residue" evidence="1">
    <location>
        <position position="1"/>
    </location>
</feature>
<gene>
    <name evidence="1" type="ORF">RFH988_LOCUS39135</name>
</gene>
<dbReference type="EMBL" id="CAJNOO010013908">
    <property type="protein sequence ID" value="CAF1513555.1"/>
    <property type="molecule type" value="Genomic_DNA"/>
</dbReference>
<evidence type="ECO:0000313" key="1">
    <source>
        <dbReference type="EMBL" id="CAF1513555.1"/>
    </source>
</evidence>
<protein>
    <submittedName>
        <fullName evidence="1">Uncharacterized protein</fullName>
    </submittedName>
</protein>
<organism evidence="1 2">
    <name type="scientific">Rotaria sordida</name>
    <dbReference type="NCBI Taxonomy" id="392033"/>
    <lineage>
        <taxon>Eukaryota</taxon>
        <taxon>Metazoa</taxon>
        <taxon>Spiralia</taxon>
        <taxon>Gnathifera</taxon>
        <taxon>Rotifera</taxon>
        <taxon>Eurotatoria</taxon>
        <taxon>Bdelloidea</taxon>
        <taxon>Philodinida</taxon>
        <taxon>Philodinidae</taxon>
        <taxon>Rotaria</taxon>
    </lineage>
</organism>